<dbReference type="InterPro" id="IPR025944">
    <property type="entry name" value="Sigma_54_int_dom_CS"/>
</dbReference>
<sequence>MTTETAQTIVLVDDEENILKASRLILLGNGFGNVVTLQDSRQLMPLLEQGGVAAVVLDLFMPHLSGTELLPLIVERFPHIPAIVMTAVDETETAVTCMKSGAFDYLVKPVESGRLIASVTKALEMGAMSRELNSLKECLLDDRLDHPEAFASIVTDSKKMRAVFQYLEVVSRSRQPILVTGETGVGKELFARAVHELSGVRGEFVAVNVAGLDDVMFSDTLFGHKKGAFTGADQARDGLIARAAGGTLFLDEIGDLNEASQIKLLRLLQEKEYYPVGSDMARKSEARIVCATNRDLKKQIEKEAFRNDLYYRLCAHQVQIPPLRERLEDLPLLIDYFLGEAAASLGRKKPTPPPELLTLLSVYSFPGNVRELQALIHDAVARHGSGVLSLDSFRNIIGGDAVQLIPQTAVTSSDDPLSAIFGRFPTVREVEDYLMAEAMKRARGNQGIAATMLGITRQTLNKRLQAKKG</sequence>
<dbReference type="KEGG" id="gsu:GSU1250"/>
<dbReference type="Pfam" id="PF00158">
    <property type="entry name" value="Sigma54_activat"/>
    <property type="match status" value="1"/>
</dbReference>
<dbReference type="AlphaFoldDB" id="Q74DR5"/>
<dbReference type="SUPFAM" id="SSF46689">
    <property type="entry name" value="Homeodomain-like"/>
    <property type="match status" value="1"/>
</dbReference>
<dbReference type="STRING" id="243231.GSU1250"/>
<dbReference type="InterPro" id="IPR002197">
    <property type="entry name" value="HTH_Fis"/>
</dbReference>
<dbReference type="OrthoDB" id="9814761at2"/>
<dbReference type="Pfam" id="PF25601">
    <property type="entry name" value="AAA_lid_14"/>
    <property type="match status" value="1"/>
</dbReference>
<dbReference type="InterPro" id="IPR025662">
    <property type="entry name" value="Sigma_54_int_dom_ATP-bd_1"/>
</dbReference>
<dbReference type="InterPro" id="IPR001789">
    <property type="entry name" value="Sig_transdc_resp-reg_receiver"/>
</dbReference>
<keyword evidence="3" id="KW-0805">Transcription regulation</keyword>
<dbReference type="Pfam" id="PF00072">
    <property type="entry name" value="Response_reg"/>
    <property type="match status" value="1"/>
</dbReference>
<name>Q74DR5_GEOSL</name>
<reference evidence="9 10" key="2">
    <citation type="journal article" date="2012" name="BMC Genomics">
        <title>Comparative genomic analysis of Geobacter sulfurreducens KN400, a strain with enhanced capacity for extracellular electron transfer and electricity production.</title>
        <authorList>
            <person name="Butler J.E."/>
            <person name="Young N.D."/>
            <person name="Aklujkar M."/>
            <person name="Lovley D.R."/>
        </authorList>
    </citation>
    <scope>NUCLEOTIDE SEQUENCE [LARGE SCALE GENOMIC DNA]</scope>
    <source>
        <strain evidence="10">ATCC 51573 / DSM 12127 / PCA</strain>
    </source>
</reference>
<dbReference type="PANTHER" id="PTHR32071:SF13">
    <property type="entry name" value="RESPONSE REGULATOR HSFA"/>
    <property type="match status" value="1"/>
</dbReference>
<dbReference type="PROSITE" id="PS00676">
    <property type="entry name" value="SIGMA54_INTERACT_2"/>
    <property type="match status" value="1"/>
</dbReference>
<dbReference type="InterPro" id="IPR002078">
    <property type="entry name" value="Sigma_54_int"/>
</dbReference>
<dbReference type="FunFam" id="3.40.50.300:FF:000006">
    <property type="entry name" value="DNA-binding transcriptional regulator NtrC"/>
    <property type="match status" value="1"/>
</dbReference>
<dbReference type="GO" id="GO:0045893">
    <property type="term" value="P:positive regulation of DNA-templated transcription"/>
    <property type="evidence" value="ECO:0000318"/>
    <property type="project" value="GO_Central"/>
</dbReference>
<evidence type="ECO:0000313" key="10">
    <source>
        <dbReference type="Proteomes" id="UP000000577"/>
    </source>
</evidence>
<dbReference type="InterPro" id="IPR058031">
    <property type="entry name" value="AAA_lid_NorR"/>
</dbReference>
<keyword evidence="6" id="KW-0597">Phosphoprotein</keyword>
<keyword evidence="4" id="KW-0238">DNA-binding</keyword>
<evidence type="ECO:0000259" key="8">
    <source>
        <dbReference type="PROSITE" id="PS50110"/>
    </source>
</evidence>
<feature type="modified residue" description="4-aspartylphosphate" evidence="6">
    <location>
        <position position="58"/>
    </location>
</feature>
<dbReference type="SMR" id="Q74DR5"/>
<dbReference type="InterPro" id="IPR009057">
    <property type="entry name" value="Homeodomain-like_sf"/>
</dbReference>
<feature type="domain" description="Response regulatory" evidence="8">
    <location>
        <begin position="8"/>
        <end position="123"/>
    </location>
</feature>
<evidence type="ECO:0000313" key="9">
    <source>
        <dbReference type="EMBL" id="AAR34626.1"/>
    </source>
</evidence>
<dbReference type="InterPro" id="IPR025943">
    <property type="entry name" value="Sigma_54_int_dom_ATP-bd_2"/>
</dbReference>
<keyword evidence="10" id="KW-1185">Reference proteome</keyword>
<dbReference type="eggNOG" id="COG2204">
    <property type="taxonomic scope" value="Bacteria"/>
</dbReference>
<dbReference type="GO" id="GO:0000987">
    <property type="term" value="F:cis-regulatory region sequence-specific DNA binding"/>
    <property type="evidence" value="ECO:0000318"/>
    <property type="project" value="GO_Central"/>
</dbReference>
<dbReference type="PROSITE" id="PS50110">
    <property type="entry name" value="RESPONSE_REGULATORY"/>
    <property type="match status" value="1"/>
</dbReference>
<keyword evidence="2" id="KW-0067">ATP-binding</keyword>
<evidence type="ECO:0000259" key="7">
    <source>
        <dbReference type="PROSITE" id="PS50045"/>
    </source>
</evidence>
<evidence type="ECO:0000256" key="6">
    <source>
        <dbReference type="PROSITE-ProRule" id="PRU00169"/>
    </source>
</evidence>
<dbReference type="GO" id="GO:0005524">
    <property type="term" value="F:ATP binding"/>
    <property type="evidence" value="ECO:0007669"/>
    <property type="project" value="UniProtKB-KW"/>
</dbReference>
<dbReference type="GO" id="GO:0001216">
    <property type="term" value="F:DNA-binding transcription activator activity"/>
    <property type="evidence" value="ECO:0000318"/>
    <property type="project" value="GO_Central"/>
</dbReference>
<dbReference type="Gene3D" id="1.10.8.60">
    <property type="match status" value="1"/>
</dbReference>
<protein>
    <submittedName>
        <fullName evidence="9">Sigma-54-dependent transcriptional response regulator</fullName>
    </submittedName>
</protein>
<dbReference type="PROSITE" id="PS00688">
    <property type="entry name" value="SIGMA54_INTERACT_3"/>
    <property type="match status" value="1"/>
</dbReference>
<evidence type="ECO:0000256" key="4">
    <source>
        <dbReference type="ARBA" id="ARBA00023125"/>
    </source>
</evidence>
<dbReference type="InParanoid" id="Q74DR5"/>
<keyword evidence="1" id="KW-0547">Nucleotide-binding</keyword>
<organism evidence="9 10">
    <name type="scientific">Geobacter sulfurreducens (strain ATCC 51573 / DSM 12127 / PCA)</name>
    <dbReference type="NCBI Taxonomy" id="243231"/>
    <lineage>
        <taxon>Bacteria</taxon>
        <taxon>Pseudomonadati</taxon>
        <taxon>Thermodesulfobacteriota</taxon>
        <taxon>Desulfuromonadia</taxon>
        <taxon>Geobacterales</taxon>
        <taxon>Geobacteraceae</taxon>
        <taxon>Geobacter</taxon>
    </lineage>
</organism>
<dbReference type="Gene3D" id="1.10.10.60">
    <property type="entry name" value="Homeodomain-like"/>
    <property type="match status" value="1"/>
</dbReference>
<feature type="domain" description="Sigma-54 factor interaction" evidence="7">
    <location>
        <begin position="153"/>
        <end position="381"/>
    </location>
</feature>
<dbReference type="Gene3D" id="3.40.50.2300">
    <property type="match status" value="1"/>
</dbReference>
<dbReference type="PROSITE" id="PS00675">
    <property type="entry name" value="SIGMA54_INTERACT_1"/>
    <property type="match status" value="1"/>
</dbReference>
<dbReference type="EMBL" id="AE017180">
    <property type="protein sequence ID" value="AAR34626.1"/>
    <property type="molecule type" value="Genomic_DNA"/>
</dbReference>
<dbReference type="PROSITE" id="PS50045">
    <property type="entry name" value="SIGMA54_INTERACT_4"/>
    <property type="match status" value="1"/>
</dbReference>
<dbReference type="InterPro" id="IPR011006">
    <property type="entry name" value="CheY-like_superfamily"/>
</dbReference>
<dbReference type="SUPFAM" id="SSF52540">
    <property type="entry name" value="P-loop containing nucleoside triphosphate hydrolases"/>
    <property type="match status" value="1"/>
</dbReference>
<dbReference type="HOGENOM" id="CLU_000445_0_6_7"/>
<dbReference type="GO" id="GO:0000160">
    <property type="term" value="P:phosphorelay signal transduction system"/>
    <property type="evidence" value="ECO:0007669"/>
    <property type="project" value="InterPro"/>
</dbReference>
<dbReference type="SMART" id="SM00448">
    <property type="entry name" value="REC"/>
    <property type="match status" value="1"/>
</dbReference>
<dbReference type="GO" id="GO:0032993">
    <property type="term" value="C:protein-DNA complex"/>
    <property type="evidence" value="ECO:0000318"/>
    <property type="project" value="GO_Central"/>
</dbReference>
<dbReference type="SUPFAM" id="SSF52172">
    <property type="entry name" value="CheY-like"/>
    <property type="match status" value="1"/>
</dbReference>
<dbReference type="PATRIC" id="fig|243231.5.peg.1245"/>
<dbReference type="SMART" id="SM00382">
    <property type="entry name" value="AAA"/>
    <property type="match status" value="1"/>
</dbReference>
<evidence type="ECO:0000256" key="3">
    <source>
        <dbReference type="ARBA" id="ARBA00023015"/>
    </source>
</evidence>
<dbReference type="CDD" id="cd00009">
    <property type="entry name" value="AAA"/>
    <property type="match status" value="1"/>
</dbReference>
<gene>
    <name evidence="9" type="ordered locus">GSU1250</name>
</gene>
<accession>Q74DR5</accession>
<dbReference type="PANTHER" id="PTHR32071">
    <property type="entry name" value="TRANSCRIPTIONAL REGULATORY PROTEIN"/>
    <property type="match status" value="1"/>
</dbReference>
<dbReference type="RefSeq" id="WP_010941905.1">
    <property type="nucleotide sequence ID" value="NC_002939.5"/>
</dbReference>
<evidence type="ECO:0000256" key="1">
    <source>
        <dbReference type="ARBA" id="ARBA00022741"/>
    </source>
</evidence>
<dbReference type="CDD" id="cd00156">
    <property type="entry name" value="REC"/>
    <property type="match status" value="1"/>
</dbReference>
<dbReference type="EnsemblBacteria" id="AAR34626">
    <property type="protein sequence ID" value="AAR34626"/>
    <property type="gene ID" value="GSU1250"/>
</dbReference>
<evidence type="ECO:0000256" key="2">
    <source>
        <dbReference type="ARBA" id="ARBA00022840"/>
    </source>
</evidence>
<dbReference type="Gene3D" id="3.40.50.300">
    <property type="entry name" value="P-loop containing nucleotide triphosphate hydrolases"/>
    <property type="match status" value="1"/>
</dbReference>
<dbReference type="PRINTS" id="PR01590">
    <property type="entry name" value="HTHFIS"/>
</dbReference>
<dbReference type="Proteomes" id="UP000000577">
    <property type="component" value="Chromosome"/>
</dbReference>
<evidence type="ECO:0000256" key="5">
    <source>
        <dbReference type="ARBA" id="ARBA00023163"/>
    </source>
</evidence>
<dbReference type="Pfam" id="PF02954">
    <property type="entry name" value="HTH_8"/>
    <property type="match status" value="1"/>
</dbReference>
<proteinExistence type="predicted"/>
<dbReference type="InterPro" id="IPR027417">
    <property type="entry name" value="P-loop_NTPase"/>
</dbReference>
<keyword evidence="5" id="KW-0804">Transcription</keyword>
<reference evidence="9 10" key="1">
    <citation type="journal article" date="2003" name="Science">
        <title>Genome of Geobacter sulfurreducens: metal reduction in subsurface environments.</title>
        <authorList>
            <person name="Methe B.A."/>
            <person name="Nelson K.E."/>
            <person name="Eisen J.A."/>
            <person name="Paulsen I.T."/>
            <person name="Nelson W."/>
            <person name="Heidelberg J.F."/>
            <person name="Wu D."/>
            <person name="Wu M."/>
            <person name="Ward N."/>
            <person name="Beanan M.J."/>
            <person name="Dodson R.J."/>
            <person name="Madupu R."/>
            <person name="Brinkac L.M."/>
            <person name="Daugherty S.C."/>
            <person name="DeBoy R.T."/>
            <person name="Durkin A.S."/>
            <person name="Gwinn M."/>
            <person name="Kolonay J.F."/>
            <person name="Sullivan S.A."/>
            <person name="Haft D.H."/>
            <person name="Selengut J."/>
            <person name="Davidsen T.M."/>
            <person name="Zafar N."/>
            <person name="White O."/>
            <person name="Tran B."/>
            <person name="Romero C."/>
            <person name="Forberger H.A."/>
            <person name="Weidman J."/>
            <person name="Khouri H."/>
            <person name="Feldblyum T.V."/>
            <person name="Utterback T.R."/>
            <person name="Van Aken S.E."/>
            <person name="Lovley D.R."/>
            <person name="Fraser C.M."/>
        </authorList>
    </citation>
    <scope>NUCLEOTIDE SEQUENCE [LARGE SCALE GENOMIC DNA]</scope>
    <source>
        <strain evidence="10">ATCC 51573 / DSM 12127 / PCA</strain>
    </source>
</reference>
<dbReference type="InterPro" id="IPR003593">
    <property type="entry name" value="AAA+_ATPase"/>
</dbReference>